<reference evidence="1 2" key="1">
    <citation type="journal article" date="2019" name="Emerg. Microbes Infect.">
        <title>Comprehensive subspecies identification of 175 nontuberculous mycobacteria species based on 7547 genomic profiles.</title>
        <authorList>
            <person name="Matsumoto Y."/>
            <person name="Kinjo T."/>
            <person name="Motooka D."/>
            <person name="Nabeya D."/>
            <person name="Jung N."/>
            <person name="Uechi K."/>
            <person name="Horii T."/>
            <person name="Iida T."/>
            <person name="Fujita J."/>
            <person name="Nakamura S."/>
        </authorList>
    </citation>
    <scope>NUCLEOTIDE SEQUENCE [LARGE SCALE GENOMIC DNA]</scope>
    <source>
        <strain evidence="1 2">JCM 6375</strain>
    </source>
</reference>
<dbReference type="KEGG" id="mmor:MMOR_04000"/>
<protein>
    <recommendedName>
        <fullName evidence="3">ESX-1 secretion-associated protein</fullName>
    </recommendedName>
</protein>
<accession>A0AAD1M4M5</accession>
<evidence type="ECO:0008006" key="3">
    <source>
        <dbReference type="Google" id="ProtNLM"/>
    </source>
</evidence>
<dbReference type="AlphaFoldDB" id="A0AAD1M4M5"/>
<dbReference type="Proteomes" id="UP000466681">
    <property type="component" value="Chromosome"/>
</dbReference>
<dbReference type="RefSeq" id="WP_083151729.1">
    <property type="nucleotide sequence ID" value="NZ_AP022560.1"/>
</dbReference>
<name>A0AAD1M4M5_9MYCO</name>
<dbReference type="EMBL" id="AP022560">
    <property type="protein sequence ID" value="BBW99463.1"/>
    <property type="molecule type" value="Genomic_DNA"/>
</dbReference>
<gene>
    <name evidence="1" type="ORF">MMOR_04000</name>
</gene>
<proteinExistence type="predicted"/>
<sequence>MNAETLRVNTQVLQSATTAFGDVVDALHHLQADTPIGEAAAAAGQFLTAESCRKAQQGVAAAVTAAIETVRTYGDNLGAAARAYLGEDASGADAIGDVDIPT</sequence>
<organism evidence="1 2">
    <name type="scientific">Mycolicibacterium moriokaense</name>
    <dbReference type="NCBI Taxonomy" id="39691"/>
    <lineage>
        <taxon>Bacteria</taxon>
        <taxon>Bacillati</taxon>
        <taxon>Actinomycetota</taxon>
        <taxon>Actinomycetes</taxon>
        <taxon>Mycobacteriales</taxon>
        <taxon>Mycobacteriaceae</taxon>
        <taxon>Mycolicibacterium</taxon>
    </lineage>
</organism>
<evidence type="ECO:0000313" key="2">
    <source>
        <dbReference type="Proteomes" id="UP000466681"/>
    </source>
</evidence>
<evidence type="ECO:0000313" key="1">
    <source>
        <dbReference type="EMBL" id="BBW99463.1"/>
    </source>
</evidence>
<keyword evidence="2" id="KW-1185">Reference proteome</keyword>